<evidence type="ECO:0000256" key="3">
    <source>
        <dbReference type="ARBA" id="ARBA00022475"/>
    </source>
</evidence>
<feature type="transmembrane region" description="Helical" evidence="7">
    <location>
        <begin position="291"/>
        <end position="310"/>
    </location>
</feature>
<comment type="caution">
    <text evidence="9">The sequence shown here is derived from an EMBL/GenBank/DDBJ whole genome shotgun (WGS) entry which is preliminary data.</text>
</comment>
<feature type="transmembrane region" description="Helical" evidence="7">
    <location>
        <begin position="316"/>
        <end position="336"/>
    </location>
</feature>
<comment type="similarity">
    <text evidence="2">Belongs to the acyltransferase 3 family.</text>
</comment>
<evidence type="ECO:0000313" key="9">
    <source>
        <dbReference type="EMBL" id="KGJ51323.1"/>
    </source>
</evidence>
<dbReference type="GO" id="GO:0016413">
    <property type="term" value="F:O-acetyltransferase activity"/>
    <property type="evidence" value="ECO:0007669"/>
    <property type="project" value="TreeGrafter"/>
</dbReference>
<accession>A0A099I368</accession>
<reference evidence="9 10" key="1">
    <citation type="submission" date="2014-08" db="EMBL/GenBank/DDBJ databases">
        <title>Clostridium innocuum, an unnegligible vancomycin-resistant pathogen causing extra-intestinal infections.</title>
        <authorList>
            <person name="Feng Y."/>
            <person name="Chiu C.-H."/>
        </authorList>
    </citation>
    <scope>NUCLEOTIDE SEQUENCE [LARGE SCALE GENOMIC DNA]</scope>
    <source>
        <strain evidence="9 10">AN88</strain>
    </source>
</reference>
<name>A0A099I368_CLOIN</name>
<keyword evidence="4 7" id="KW-0812">Transmembrane</keyword>
<feature type="transmembrane region" description="Helical" evidence="7">
    <location>
        <begin position="260"/>
        <end position="279"/>
    </location>
</feature>
<dbReference type="Pfam" id="PF01757">
    <property type="entry name" value="Acyl_transf_3"/>
    <property type="match status" value="1"/>
</dbReference>
<dbReference type="PANTHER" id="PTHR40074">
    <property type="entry name" value="O-ACETYLTRANSFERASE WECH"/>
    <property type="match status" value="1"/>
</dbReference>
<feature type="transmembrane region" description="Helical" evidence="7">
    <location>
        <begin position="229"/>
        <end position="248"/>
    </location>
</feature>
<feature type="transmembrane region" description="Helical" evidence="7">
    <location>
        <begin position="9"/>
        <end position="29"/>
    </location>
</feature>
<evidence type="ECO:0000256" key="2">
    <source>
        <dbReference type="ARBA" id="ARBA00007400"/>
    </source>
</evidence>
<dbReference type="AlphaFoldDB" id="A0A099I368"/>
<dbReference type="GO" id="GO:0005886">
    <property type="term" value="C:plasma membrane"/>
    <property type="evidence" value="ECO:0007669"/>
    <property type="project" value="UniProtKB-SubCell"/>
</dbReference>
<feature type="transmembrane region" description="Helical" evidence="7">
    <location>
        <begin position="199"/>
        <end position="217"/>
    </location>
</feature>
<sequence length="348" mass="40259">MINVERKTYYALDVAKFISAFLVVCIHTGPLLDVDATGNFILVQILARLAVPFFFVASGFLFFRKLDFKREYNDYENKTQLKHYLWRLCKIYIIWTILYLPFTYLLLKGQDGITVNSVLLYVRDFFFTGSFYHLWFLPALLVAVPVVYICLFKLGLGKTILFGFLLYLIGMAGNVYGGYLMQIPGIQSVYQAYLQVFSTTRNGLFFGVMFIAMGALFAQRTLYLKNWQVLLGFLLSAGLLFAECFALKDNGFMHDLTSMYAMLLPCMFFLFLGLLRIHLPHSKVYKTLRVLSLLIYVMHIMFVNLLLRVWPLMNSLAVYGLVMLLTLIMSCFIIICSRKVKFLKHLYA</sequence>
<feature type="transmembrane region" description="Helical" evidence="7">
    <location>
        <begin position="84"/>
        <end position="107"/>
    </location>
</feature>
<evidence type="ECO:0000259" key="8">
    <source>
        <dbReference type="Pfam" id="PF01757"/>
    </source>
</evidence>
<comment type="subcellular location">
    <subcellularLocation>
        <location evidence="1">Cell membrane</location>
        <topology evidence="1">Multi-pass membrane protein</topology>
    </subcellularLocation>
</comment>
<feature type="transmembrane region" description="Helical" evidence="7">
    <location>
        <begin position="41"/>
        <end position="63"/>
    </location>
</feature>
<proteinExistence type="inferred from homology"/>
<protein>
    <submittedName>
        <fullName evidence="9">Amino acid permease</fullName>
    </submittedName>
</protein>
<evidence type="ECO:0000256" key="7">
    <source>
        <dbReference type="SAM" id="Phobius"/>
    </source>
</evidence>
<feature type="transmembrane region" description="Helical" evidence="7">
    <location>
        <begin position="159"/>
        <end position="179"/>
    </location>
</feature>
<keyword evidence="3" id="KW-1003">Cell membrane</keyword>
<keyword evidence="5 7" id="KW-1133">Transmembrane helix</keyword>
<feature type="domain" description="Acyltransferase 3" evidence="8">
    <location>
        <begin position="10"/>
        <end position="333"/>
    </location>
</feature>
<evidence type="ECO:0000313" key="10">
    <source>
        <dbReference type="Proteomes" id="UP000030008"/>
    </source>
</evidence>
<gene>
    <name evidence="9" type="ORF">CIAN88_21340</name>
</gene>
<dbReference type="RefSeq" id="WP_044908101.1">
    <property type="nucleotide sequence ID" value="NZ_JQIF01000128.1"/>
</dbReference>
<evidence type="ECO:0000256" key="4">
    <source>
        <dbReference type="ARBA" id="ARBA00022692"/>
    </source>
</evidence>
<evidence type="ECO:0000256" key="6">
    <source>
        <dbReference type="ARBA" id="ARBA00023136"/>
    </source>
</evidence>
<evidence type="ECO:0000256" key="5">
    <source>
        <dbReference type="ARBA" id="ARBA00022989"/>
    </source>
</evidence>
<dbReference type="GO" id="GO:0009246">
    <property type="term" value="P:enterobacterial common antigen biosynthetic process"/>
    <property type="evidence" value="ECO:0007669"/>
    <property type="project" value="TreeGrafter"/>
</dbReference>
<dbReference type="EMBL" id="JQIF01000128">
    <property type="protein sequence ID" value="KGJ51323.1"/>
    <property type="molecule type" value="Genomic_DNA"/>
</dbReference>
<organism evidence="9 10">
    <name type="scientific">Clostridium innocuum</name>
    <dbReference type="NCBI Taxonomy" id="1522"/>
    <lineage>
        <taxon>Bacteria</taxon>
        <taxon>Bacillati</taxon>
        <taxon>Bacillota</taxon>
        <taxon>Clostridia</taxon>
        <taxon>Eubacteriales</taxon>
        <taxon>Clostridiaceae</taxon>
        <taxon>Clostridium</taxon>
    </lineage>
</organism>
<dbReference type="PANTHER" id="PTHR40074:SF2">
    <property type="entry name" value="O-ACETYLTRANSFERASE WECH"/>
    <property type="match status" value="1"/>
</dbReference>
<dbReference type="Proteomes" id="UP000030008">
    <property type="component" value="Unassembled WGS sequence"/>
</dbReference>
<feature type="transmembrane region" description="Helical" evidence="7">
    <location>
        <begin position="132"/>
        <end position="152"/>
    </location>
</feature>
<dbReference type="InterPro" id="IPR002656">
    <property type="entry name" value="Acyl_transf_3_dom"/>
</dbReference>
<keyword evidence="6 7" id="KW-0472">Membrane</keyword>
<evidence type="ECO:0000256" key="1">
    <source>
        <dbReference type="ARBA" id="ARBA00004651"/>
    </source>
</evidence>